<sequence>MSASAYYSGNRGGVLYRCPRSLPPTGHPLCKISSISGVHETAVPNSPQCASISSRLGGGPHVLSGLAAAGDPTRLSRLSLTRSSQDSAPQVVGAFFRQTLPQSEVATVPTRAAYSSTAFLQFSRPPVVIMAGFMLRAWTVARERRTTHAAPSIPGHAPTKFQVEVL</sequence>
<accession>A0AAV7NXP3</accession>
<evidence type="ECO:0000313" key="2">
    <source>
        <dbReference type="Proteomes" id="UP001066276"/>
    </source>
</evidence>
<name>A0AAV7NXP3_PLEWA</name>
<evidence type="ECO:0000313" key="1">
    <source>
        <dbReference type="EMBL" id="KAJ1120840.1"/>
    </source>
</evidence>
<reference evidence="1" key="1">
    <citation type="journal article" date="2022" name="bioRxiv">
        <title>Sequencing and chromosome-scale assembly of the giantPleurodeles waltlgenome.</title>
        <authorList>
            <person name="Brown T."/>
            <person name="Elewa A."/>
            <person name="Iarovenko S."/>
            <person name="Subramanian E."/>
            <person name="Araus A.J."/>
            <person name="Petzold A."/>
            <person name="Susuki M."/>
            <person name="Suzuki K.-i.T."/>
            <person name="Hayashi T."/>
            <person name="Toyoda A."/>
            <person name="Oliveira C."/>
            <person name="Osipova E."/>
            <person name="Leigh N.D."/>
            <person name="Simon A."/>
            <person name="Yun M.H."/>
        </authorList>
    </citation>
    <scope>NUCLEOTIDE SEQUENCE</scope>
    <source>
        <strain evidence="1">20211129_DDA</strain>
        <tissue evidence="1">Liver</tissue>
    </source>
</reference>
<dbReference type="Proteomes" id="UP001066276">
    <property type="component" value="Chromosome 8"/>
</dbReference>
<comment type="caution">
    <text evidence="1">The sequence shown here is derived from an EMBL/GenBank/DDBJ whole genome shotgun (WGS) entry which is preliminary data.</text>
</comment>
<protein>
    <submittedName>
        <fullName evidence="1">Uncharacterized protein</fullName>
    </submittedName>
</protein>
<dbReference type="AlphaFoldDB" id="A0AAV7NXP3"/>
<gene>
    <name evidence="1" type="ORF">NDU88_008989</name>
</gene>
<proteinExistence type="predicted"/>
<keyword evidence="2" id="KW-1185">Reference proteome</keyword>
<dbReference type="EMBL" id="JANPWB010000012">
    <property type="protein sequence ID" value="KAJ1120840.1"/>
    <property type="molecule type" value="Genomic_DNA"/>
</dbReference>
<organism evidence="1 2">
    <name type="scientific">Pleurodeles waltl</name>
    <name type="common">Iberian ribbed newt</name>
    <dbReference type="NCBI Taxonomy" id="8319"/>
    <lineage>
        <taxon>Eukaryota</taxon>
        <taxon>Metazoa</taxon>
        <taxon>Chordata</taxon>
        <taxon>Craniata</taxon>
        <taxon>Vertebrata</taxon>
        <taxon>Euteleostomi</taxon>
        <taxon>Amphibia</taxon>
        <taxon>Batrachia</taxon>
        <taxon>Caudata</taxon>
        <taxon>Salamandroidea</taxon>
        <taxon>Salamandridae</taxon>
        <taxon>Pleurodelinae</taxon>
        <taxon>Pleurodeles</taxon>
    </lineage>
</organism>